<reference evidence="2 3" key="1">
    <citation type="submission" date="2018-01" db="EMBL/GenBank/DDBJ databases">
        <authorList>
            <person name="Grinwald M.F."/>
            <person name="Tasoff P."/>
            <person name="Simpson K.F."/>
            <person name="Vasser A."/>
            <person name="Shaffer C.D."/>
            <person name="Weston-Hafer K.A."/>
            <person name="Russell D.A."/>
            <person name="Pope W.H."/>
            <person name="Jacobs-Sera D."/>
            <person name="Hendrix R.W."/>
            <person name="Hatfull G.F."/>
        </authorList>
    </citation>
    <scope>NUCLEOTIDE SEQUENCE [LARGE SCALE GENOMIC DNA]</scope>
</reference>
<gene>
    <name evidence="2" type="ORF">SEA_BILLNYE_135</name>
</gene>
<keyword evidence="3" id="KW-1185">Reference proteome</keyword>
<sequence length="102" mass="11662">MSSLLDELGIDPENFEWQDLALCANMPTELFYDKYESDSETAKATDQACLRCPVMRQCFFAGSDGEYGTWGGVYWNGAGKPDKNRNSHKTEEVWVEIRQRVL</sequence>
<feature type="domain" description="4Fe-4S Wbl-type" evidence="1">
    <location>
        <begin position="22"/>
        <end position="80"/>
    </location>
</feature>
<dbReference type="Pfam" id="PF02467">
    <property type="entry name" value="Whib"/>
    <property type="match status" value="1"/>
</dbReference>
<accession>A0A2L1IVU8</accession>
<dbReference type="OrthoDB" id="16632at10239"/>
<proteinExistence type="predicted"/>
<name>A0A2L1IVU8_9CAUD</name>
<evidence type="ECO:0000259" key="1">
    <source>
        <dbReference type="PROSITE" id="PS51674"/>
    </source>
</evidence>
<evidence type="ECO:0000313" key="3">
    <source>
        <dbReference type="Proteomes" id="UP000241925"/>
    </source>
</evidence>
<organism evidence="2 3">
    <name type="scientific">Streptomyces phage BillNye</name>
    <dbReference type="NCBI Taxonomy" id="2079426"/>
    <lineage>
        <taxon>Viruses</taxon>
        <taxon>Duplodnaviria</taxon>
        <taxon>Heunggongvirae</taxon>
        <taxon>Uroviricota</taxon>
        <taxon>Caudoviricetes</taxon>
        <taxon>Stanwilliamsviridae</taxon>
        <taxon>Loccivirinae</taxon>
        <taxon>Wilnyevirus</taxon>
        <taxon>Wilnyevirus billnye</taxon>
    </lineage>
</organism>
<protein>
    <submittedName>
        <fullName evidence="2">WhiB family transcription factor</fullName>
    </submittedName>
</protein>
<dbReference type="EMBL" id="MG757153">
    <property type="protein sequence ID" value="AVD99312.1"/>
    <property type="molecule type" value="Genomic_DNA"/>
</dbReference>
<dbReference type="Proteomes" id="UP000241925">
    <property type="component" value="Segment"/>
</dbReference>
<dbReference type="PROSITE" id="PS51674">
    <property type="entry name" value="4FE4S_WBL"/>
    <property type="match status" value="1"/>
</dbReference>
<evidence type="ECO:0000313" key="2">
    <source>
        <dbReference type="EMBL" id="AVD99312.1"/>
    </source>
</evidence>
<dbReference type="InterPro" id="IPR034768">
    <property type="entry name" value="4FE4S_WBL"/>
</dbReference>